<comment type="similarity">
    <text evidence="2">Belongs to the 4-hydroxybenzoyl-CoA thioesterase family. DHNA-CoA hydrolase subfamily.</text>
</comment>
<dbReference type="SUPFAM" id="SSF54637">
    <property type="entry name" value="Thioesterase/thiol ester dehydrase-isomerase"/>
    <property type="match status" value="1"/>
</dbReference>
<dbReference type="RefSeq" id="WP_045056623.1">
    <property type="nucleotide sequence ID" value="NZ_CAWMDP010000027.1"/>
</dbReference>
<dbReference type="GO" id="GO:0061522">
    <property type="term" value="F:1,4-dihydroxy-2-naphthoyl-CoA thioesterase activity"/>
    <property type="evidence" value="ECO:0007669"/>
    <property type="project" value="UniProtKB-EC"/>
</dbReference>
<dbReference type="OrthoDB" id="9800856at2"/>
<dbReference type="AlphaFoldDB" id="A0A0D8ZRZ2"/>
<dbReference type="PATRIC" id="fig|1618023.3.peg.2449"/>
<evidence type="ECO:0000313" key="4">
    <source>
        <dbReference type="Proteomes" id="UP000032452"/>
    </source>
</evidence>
<dbReference type="GO" id="GO:0042372">
    <property type="term" value="P:phylloquinone biosynthetic process"/>
    <property type="evidence" value="ECO:0007669"/>
    <property type="project" value="UniProtKB-UniRule"/>
</dbReference>
<organism evidence="3 4">
    <name type="scientific">Aliterella atlantica CENA595</name>
    <dbReference type="NCBI Taxonomy" id="1618023"/>
    <lineage>
        <taxon>Bacteria</taxon>
        <taxon>Bacillati</taxon>
        <taxon>Cyanobacteriota</taxon>
        <taxon>Cyanophyceae</taxon>
        <taxon>Chroococcidiopsidales</taxon>
        <taxon>Aliterellaceae</taxon>
        <taxon>Aliterella</taxon>
    </lineage>
</organism>
<dbReference type="EC" id="3.1.2.28" evidence="2"/>
<comment type="function">
    <text evidence="2">Catalyzes the hydrolysis of 1,4-dihydroxy-2-naphthoyl-CoA (DHNA-CoA) to 1,4-dihydroxy-2-naphthoate (DHNA), a reaction involved in phylloquinone (vitamin K1) biosynthesis.</text>
</comment>
<accession>A0A0D8ZRZ2</accession>
<feature type="active site" evidence="2">
    <location>
        <position position="15"/>
    </location>
</feature>
<dbReference type="Pfam" id="PF13279">
    <property type="entry name" value="4HBT_2"/>
    <property type="match status" value="1"/>
</dbReference>
<dbReference type="Gene3D" id="3.10.129.10">
    <property type="entry name" value="Hotdog Thioesterase"/>
    <property type="match status" value="1"/>
</dbReference>
<proteinExistence type="inferred from homology"/>
<dbReference type="InterPro" id="IPR022829">
    <property type="entry name" value="DHNA_CoA_hydrolase"/>
</dbReference>
<name>A0A0D8ZRZ2_9CYAN</name>
<comment type="pathway">
    <text evidence="2">Cofactor biosynthesis; phylloquinone biosynthesis.</text>
</comment>
<comment type="pathway">
    <text evidence="2">Quinol/quinone metabolism; 1,4-dihydroxy-2-naphthoate biosynthesis; 1,4-dihydroxy-2-naphthoate from chorismate: step 7/7.</text>
</comment>
<comment type="catalytic activity">
    <reaction evidence="2">
        <text>1,4-dihydroxy-2-naphthoyl-CoA + H2O = 1,4-dihydroxy-2-naphthoate + CoA + H(+)</text>
        <dbReference type="Rhea" id="RHEA:26309"/>
        <dbReference type="ChEBI" id="CHEBI:11173"/>
        <dbReference type="ChEBI" id="CHEBI:15377"/>
        <dbReference type="ChEBI" id="CHEBI:15378"/>
        <dbReference type="ChEBI" id="CHEBI:57287"/>
        <dbReference type="ChEBI" id="CHEBI:58897"/>
        <dbReference type="EC" id="3.1.2.28"/>
    </reaction>
</comment>
<sequence length="140" mass="15758">MPFTYNRIIHFQDTDAAGVVYFTNILSMCHEAYEASLLAANINLKTFFSNAAVAVPIVHADVDFLRPLYCGDEVQISLQPRLLGDSEFEVEYQVLGERLMAKAVTRHVCIGGDRKRLVLGDELVGWLRLWEGVDNELPSQ</sequence>
<dbReference type="EMBL" id="JYON01000030">
    <property type="protein sequence ID" value="KJH69976.1"/>
    <property type="molecule type" value="Genomic_DNA"/>
</dbReference>
<evidence type="ECO:0000256" key="1">
    <source>
        <dbReference type="ARBA" id="ARBA00022801"/>
    </source>
</evidence>
<evidence type="ECO:0000256" key="2">
    <source>
        <dbReference type="HAMAP-Rule" id="MF_02101"/>
    </source>
</evidence>
<protein>
    <recommendedName>
        <fullName evidence="2">1,4-dihydroxy-2-naphthoyl-CoA hydrolase</fullName>
        <shortName evidence="2">DHNA-CoA hydrolase</shortName>
        <ecNumber evidence="2">3.1.2.28</ecNumber>
    </recommendedName>
    <alternativeName>
        <fullName evidence="2">DHNA-CoA thioesterase</fullName>
    </alternativeName>
</protein>
<dbReference type="CDD" id="cd00586">
    <property type="entry name" value="4HBT"/>
    <property type="match status" value="1"/>
</dbReference>
<keyword evidence="4" id="KW-1185">Reference proteome</keyword>
<dbReference type="UniPathway" id="UPA01057">
    <property type="reaction ID" value="UER01033"/>
</dbReference>
<dbReference type="STRING" id="1618023.UH38_20825"/>
<reference evidence="3 4" key="1">
    <citation type="submission" date="2015-02" db="EMBL/GenBank/DDBJ databases">
        <title>Draft genome of a novel marine cyanobacterium (Chroococcales) isolated from South Atlantic Ocean.</title>
        <authorList>
            <person name="Rigonato J."/>
            <person name="Alvarenga D.O."/>
            <person name="Branco L.H."/>
            <person name="Varani A.M."/>
            <person name="Brandini F.P."/>
            <person name="Fiore M.F."/>
        </authorList>
    </citation>
    <scope>NUCLEOTIDE SEQUENCE [LARGE SCALE GENOMIC DNA]</scope>
    <source>
        <strain evidence="3 4">CENA595</strain>
    </source>
</reference>
<dbReference type="UniPathway" id="UPA00995"/>
<dbReference type="InterPro" id="IPR029069">
    <property type="entry name" value="HotDog_dom_sf"/>
</dbReference>
<dbReference type="Proteomes" id="UP000032452">
    <property type="component" value="Unassembled WGS sequence"/>
</dbReference>
<evidence type="ECO:0000313" key="3">
    <source>
        <dbReference type="EMBL" id="KJH69976.1"/>
    </source>
</evidence>
<gene>
    <name evidence="3" type="ORF">UH38_20825</name>
</gene>
<comment type="caution">
    <text evidence="3">The sequence shown here is derived from an EMBL/GenBank/DDBJ whole genome shotgun (WGS) entry which is preliminary data.</text>
</comment>
<keyword evidence="1 2" id="KW-0378">Hydrolase</keyword>
<dbReference type="HAMAP" id="MF_02101">
    <property type="entry name" value="DHNA_CoA_hydrolase"/>
    <property type="match status" value="1"/>
</dbReference>